<keyword evidence="1" id="KW-0812">Transmembrane</keyword>
<reference evidence="2 3" key="1">
    <citation type="submission" date="2016-10" db="EMBL/GenBank/DDBJ databases">
        <authorList>
            <person name="Varghese N."/>
            <person name="Submissions S."/>
        </authorList>
    </citation>
    <scope>NUCLEOTIDE SEQUENCE [LARGE SCALE GENOMIC DNA]</scope>
    <source>
        <strain evidence="2 3">FF3</strain>
    </source>
</reference>
<accession>A0A975W9S2</accession>
<dbReference type="GeneID" id="80818224"/>
<gene>
    <name evidence="2" type="ORF">SAMN04487940_105260</name>
</gene>
<keyword evidence="1" id="KW-0472">Membrane</keyword>
<evidence type="ECO:0000313" key="3">
    <source>
        <dbReference type="Proteomes" id="UP000182932"/>
    </source>
</evidence>
<organism evidence="2 3">
    <name type="scientific">Marinovum algicola</name>
    <dbReference type="NCBI Taxonomy" id="42444"/>
    <lineage>
        <taxon>Bacteria</taxon>
        <taxon>Pseudomonadati</taxon>
        <taxon>Pseudomonadota</taxon>
        <taxon>Alphaproteobacteria</taxon>
        <taxon>Rhodobacterales</taxon>
        <taxon>Roseobacteraceae</taxon>
        <taxon>Marinovum</taxon>
    </lineage>
</organism>
<protein>
    <submittedName>
        <fullName evidence="2">Uncharacterized protein</fullName>
    </submittedName>
</protein>
<name>A0A975W9S2_9RHOB</name>
<keyword evidence="1" id="KW-1133">Transmembrane helix</keyword>
<comment type="caution">
    <text evidence="2">The sequence shown here is derived from an EMBL/GenBank/DDBJ whole genome shotgun (WGS) entry which is preliminary data.</text>
</comment>
<dbReference type="RefSeq" id="WP_074836394.1">
    <property type="nucleotide sequence ID" value="NZ_CATLQZ010000008.1"/>
</dbReference>
<evidence type="ECO:0000256" key="1">
    <source>
        <dbReference type="SAM" id="Phobius"/>
    </source>
</evidence>
<dbReference type="EMBL" id="FNYY01000005">
    <property type="protein sequence ID" value="SEJ41121.1"/>
    <property type="molecule type" value="Genomic_DNA"/>
</dbReference>
<keyword evidence="3" id="KW-1185">Reference proteome</keyword>
<feature type="transmembrane region" description="Helical" evidence="1">
    <location>
        <begin position="30"/>
        <end position="50"/>
    </location>
</feature>
<evidence type="ECO:0000313" key="2">
    <source>
        <dbReference type="EMBL" id="SEJ41121.1"/>
    </source>
</evidence>
<proteinExistence type="predicted"/>
<dbReference type="AlphaFoldDB" id="A0A975W9S2"/>
<dbReference type="Proteomes" id="UP000182932">
    <property type="component" value="Unassembled WGS sequence"/>
</dbReference>
<sequence length="67" mass="6760">MASIALICGSTLGALTGLLGWLVFGMSATMALELYLALGLIVPAVATLAARPRRQSEDAAGTDPVTA</sequence>